<dbReference type="SUPFAM" id="SSF53920">
    <property type="entry name" value="Fe-only hydrogenase"/>
    <property type="match status" value="1"/>
</dbReference>
<dbReference type="SMART" id="SM00929">
    <property type="entry name" value="NADH-G_4Fe-4S_3"/>
    <property type="match status" value="1"/>
</dbReference>
<dbReference type="GO" id="GO:0051539">
    <property type="term" value="F:4 iron, 4 sulfur cluster binding"/>
    <property type="evidence" value="ECO:0007669"/>
    <property type="project" value="UniProtKB-KW"/>
</dbReference>
<evidence type="ECO:0000256" key="1">
    <source>
        <dbReference type="ARBA" id="ARBA00001966"/>
    </source>
</evidence>
<dbReference type="InterPro" id="IPR013352">
    <property type="entry name" value="Fe_hydrogenase_subset"/>
</dbReference>
<keyword evidence="3" id="KW-0479">Metal-binding</keyword>
<organism evidence="9 10">
    <name type="scientific">Porcincola intestinalis</name>
    <dbReference type="NCBI Taxonomy" id="2606632"/>
    <lineage>
        <taxon>Bacteria</taxon>
        <taxon>Bacillati</taxon>
        <taxon>Bacillota</taxon>
        <taxon>Clostridia</taxon>
        <taxon>Lachnospirales</taxon>
        <taxon>Lachnospiraceae</taxon>
        <taxon>Porcincola</taxon>
    </lineage>
</organism>
<dbReference type="Pfam" id="PF02906">
    <property type="entry name" value="Fe_hyd_lg_C"/>
    <property type="match status" value="1"/>
</dbReference>
<dbReference type="InterPro" id="IPR001041">
    <property type="entry name" value="2Fe-2S_ferredoxin-type"/>
</dbReference>
<dbReference type="InterPro" id="IPR003149">
    <property type="entry name" value="Fe_hydrogenase_ssu"/>
</dbReference>
<evidence type="ECO:0000256" key="2">
    <source>
        <dbReference type="ARBA" id="ARBA00022485"/>
    </source>
</evidence>
<dbReference type="GO" id="GO:0042773">
    <property type="term" value="P:ATP synthesis coupled electron transport"/>
    <property type="evidence" value="ECO:0007669"/>
    <property type="project" value="InterPro"/>
</dbReference>
<dbReference type="PROSITE" id="PS51379">
    <property type="entry name" value="4FE4S_FER_2"/>
    <property type="match status" value="2"/>
</dbReference>
<dbReference type="Pfam" id="PF13510">
    <property type="entry name" value="Fer2_4"/>
    <property type="match status" value="1"/>
</dbReference>
<keyword evidence="10" id="KW-1185">Reference proteome</keyword>
<dbReference type="InterPro" id="IPR009016">
    <property type="entry name" value="Fe_hydrogenase"/>
</dbReference>
<dbReference type="InterPro" id="IPR036010">
    <property type="entry name" value="2Fe-2S_ferredoxin-like_sf"/>
</dbReference>
<dbReference type="SMART" id="SM00902">
    <property type="entry name" value="Fe_hyd_SSU"/>
    <property type="match status" value="1"/>
</dbReference>
<dbReference type="Gene3D" id="3.10.20.740">
    <property type="match status" value="1"/>
</dbReference>
<evidence type="ECO:0000256" key="5">
    <source>
        <dbReference type="ARBA" id="ARBA00023004"/>
    </source>
</evidence>
<dbReference type="AlphaFoldDB" id="A0A6L5X3Y9"/>
<comment type="cofactor">
    <cofactor evidence="1">
        <name>[4Fe-4S] cluster</name>
        <dbReference type="ChEBI" id="CHEBI:49883"/>
    </cofactor>
</comment>
<keyword evidence="2" id="KW-0004">4Fe-4S</keyword>
<dbReference type="RefSeq" id="WP_154523139.1">
    <property type="nucleotide sequence ID" value="NZ_VULZ01000002.1"/>
</dbReference>
<evidence type="ECO:0000256" key="4">
    <source>
        <dbReference type="ARBA" id="ARBA00022737"/>
    </source>
</evidence>
<dbReference type="InterPro" id="IPR019574">
    <property type="entry name" value="NADH_UbQ_OxRdtase_Gsu_4Fe4S-bd"/>
</dbReference>
<dbReference type="GO" id="GO:0005506">
    <property type="term" value="F:iron ion binding"/>
    <property type="evidence" value="ECO:0007669"/>
    <property type="project" value="InterPro"/>
</dbReference>
<dbReference type="InterPro" id="IPR004108">
    <property type="entry name" value="Fe_hydrogenase_lsu_C"/>
</dbReference>
<accession>A0A6L5X3Y9</accession>
<dbReference type="InterPro" id="IPR017896">
    <property type="entry name" value="4Fe4S_Fe-S-bd"/>
</dbReference>
<dbReference type="Gene3D" id="3.40.950.10">
    <property type="entry name" value="Fe-only Hydrogenase (Larger Subunit), Chain L, domain 3"/>
    <property type="match status" value="1"/>
</dbReference>
<dbReference type="PROSITE" id="PS00198">
    <property type="entry name" value="4FE4S_FER_1"/>
    <property type="match status" value="1"/>
</dbReference>
<dbReference type="EMBL" id="VULZ01000002">
    <property type="protein sequence ID" value="MSS14088.1"/>
    <property type="molecule type" value="Genomic_DNA"/>
</dbReference>
<keyword evidence="4" id="KW-0677">Repeat</keyword>
<dbReference type="InterPro" id="IPR036991">
    <property type="entry name" value="Fe_hydrogenase_ssu_sf"/>
</dbReference>
<dbReference type="NCBIfam" id="TIGR02512">
    <property type="entry name" value="FeFe_hydrog_A"/>
    <property type="match status" value="1"/>
</dbReference>
<feature type="domain" description="4Fe-4S His(Cys)3-ligated-type" evidence="8">
    <location>
        <begin position="77"/>
        <end position="116"/>
    </location>
</feature>
<reference evidence="9 10" key="1">
    <citation type="submission" date="2019-08" db="EMBL/GenBank/DDBJ databases">
        <title>In-depth cultivation of the pig gut microbiome towards novel bacterial diversity and tailored functional studies.</title>
        <authorList>
            <person name="Wylensek D."/>
            <person name="Hitch T.C.A."/>
            <person name="Clavel T."/>
        </authorList>
    </citation>
    <scope>NUCLEOTIDE SEQUENCE [LARGE SCALE GENOMIC DNA]</scope>
    <source>
        <strain evidence="9 10">Oil+RF-744-WCA-WT-11</strain>
    </source>
</reference>
<dbReference type="CDD" id="cd00207">
    <property type="entry name" value="fer2"/>
    <property type="match status" value="1"/>
</dbReference>
<dbReference type="SUPFAM" id="SSF54862">
    <property type="entry name" value="4Fe-4S ferredoxins"/>
    <property type="match status" value="1"/>
</dbReference>
<feature type="domain" description="4Fe-4S ferredoxin-type" evidence="7">
    <location>
        <begin position="136"/>
        <end position="166"/>
    </location>
</feature>
<sequence>MGVMTINGRRVAFTDEKNVLSVIRKAGINIPTLCYLSEMSTFGACRLCMVEDERGKMFASCSEVPRDGMTIYTNTVRLQKYRKMIIQLLLGSHDRDCTTCAQSGDCRLQDLAHKMNITSVPYHDTRDVHTIDTSSPSIVRNMNKCILCGDCVRACSELQGLGVLEFTRRGADALVSTAFDRPIAQTSCVNCGQCRVYCPTGAITIHSNVDEVWEAIGDPTVRVVAEIAPAVRVAVGDAFGMKDGVGVMGMIVNAMHRMGFDEVYDVTLSADLTIMEEAQEFLERLSENRNLPLMTSCCPAWVKFCHDQYPEFEKNVSTCRSPQGMMSAVLKEYYRDPENSQGKKTVVVSVMPCTAKKMEIRWKRNYTRGQQDTDIAITSTELINMIRDFGLELGDLDPEACDMPFGLGSGGGVIFGTSGGVTEAVLRRLAPNHSKQLMDNIADCGVREKKWIREFTVSYKDRDLRICVVSGLGNARIVLDRLKAGEVQYDLIEVMACRGGCVMGGGQPVILGRTPRDARTAGLYRIDNNESVRKCDENPLVQNLYKGMLKDKAHELLHVHAAEETR</sequence>
<dbReference type="Gene3D" id="3.30.70.20">
    <property type="match status" value="1"/>
</dbReference>
<evidence type="ECO:0000259" key="8">
    <source>
        <dbReference type="PROSITE" id="PS51839"/>
    </source>
</evidence>
<dbReference type="Gene3D" id="3.40.50.1780">
    <property type="match status" value="1"/>
</dbReference>
<evidence type="ECO:0000259" key="7">
    <source>
        <dbReference type="PROSITE" id="PS51379"/>
    </source>
</evidence>
<dbReference type="PROSITE" id="PS00641">
    <property type="entry name" value="COMPLEX1_75K_1"/>
    <property type="match status" value="1"/>
</dbReference>
<protein>
    <submittedName>
        <fullName evidence="9">2Fe-2S iron-sulfur cluster binding domain-containing protein</fullName>
    </submittedName>
</protein>
<dbReference type="GO" id="GO:0008137">
    <property type="term" value="F:NADH dehydrogenase (ubiquinone) activity"/>
    <property type="evidence" value="ECO:0007669"/>
    <property type="project" value="InterPro"/>
</dbReference>
<dbReference type="GO" id="GO:0016020">
    <property type="term" value="C:membrane"/>
    <property type="evidence" value="ECO:0007669"/>
    <property type="project" value="InterPro"/>
</dbReference>
<dbReference type="Proteomes" id="UP000481852">
    <property type="component" value="Unassembled WGS sequence"/>
</dbReference>
<gene>
    <name evidence="9" type="ORF">FYJ35_03365</name>
</gene>
<dbReference type="FunFam" id="3.30.70.20:FF:000035">
    <property type="entry name" value="Iron hydrogenase 1"/>
    <property type="match status" value="1"/>
</dbReference>
<dbReference type="SUPFAM" id="SSF54292">
    <property type="entry name" value="2Fe-2S ferredoxin-like"/>
    <property type="match status" value="1"/>
</dbReference>
<evidence type="ECO:0000313" key="10">
    <source>
        <dbReference type="Proteomes" id="UP000481852"/>
    </source>
</evidence>
<evidence type="ECO:0000313" key="9">
    <source>
        <dbReference type="EMBL" id="MSS14088.1"/>
    </source>
</evidence>
<dbReference type="PROSITE" id="PS51839">
    <property type="entry name" value="4FE4S_HC3"/>
    <property type="match status" value="1"/>
</dbReference>
<keyword evidence="6" id="KW-0411">Iron-sulfur</keyword>
<dbReference type="InterPro" id="IPR017900">
    <property type="entry name" value="4Fe4S_Fe_S_CS"/>
</dbReference>
<dbReference type="Gene3D" id="4.10.260.20">
    <property type="entry name" value="Iron hydrogenase, small subunit"/>
    <property type="match status" value="1"/>
</dbReference>
<dbReference type="GO" id="GO:0008901">
    <property type="term" value="F:ferredoxin hydrogenase activity"/>
    <property type="evidence" value="ECO:0007669"/>
    <property type="project" value="InterPro"/>
</dbReference>
<dbReference type="Pfam" id="PF22117">
    <property type="entry name" value="Fer4_Nqo3"/>
    <property type="match status" value="1"/>
</dbReference>
<comment type="caution">
    <text evidence="9">The sequence shown here is derived from an EMBL/GenBank/DDBJ whole genome shotgun (WGS) entry which is preliminary data.</text>
</comment>
<feature type="domain" description="4Fe-4S ferredoxin-type" evidence="7">
    <location>
        <begin position="179"/>
        <end position="208"/>
    </location>
</feature>
<keyword evidence="5" id="KW-0408">Iron</keyword>
<dbReference type="InterPro" id="IPR050340">
    <property type="entry name" value="Cytosolic_Fe-S_CAF"/>
</dbReference>
<dbReference type="InterPro" id="IPR000283">
    <property type="entry name" value="NADH_UbQ_OxRdtase_75kDa_su_CS"/>
</dbReference>
<dbReference type="Pfam" id="PF10588">
    <property type="entry name" value="NADH-G_4Fe-4S_3"/>
    <property type="match status" value="1"/>
</dbReference>
<name>A0A6L5X3Y9_9FIRM</name>
<dbReference type="InterPro" id="IPR054351">
    <property type="entry name" value="NADH_UbQ_OxRdtase_ferredoxin"/>
</dbReference>
<dbReference type="Pfam" id="PF02256">
    <property type="entry name" value="Fe_hyd_SSU"/>
    <property type="match status" value="1"/>
</dbReference>
<evidence type="ECO:0000256" key="6">
    <source>
        <dbReference type="ARBA" id="ARBA00023014"/>
    </source>
</evidence>
<evidence type="ECO:0000256" key="3">
    <source>
        <dbReference type="ARBA" id="ARBA00022723"/>
    </source>
</evidence>
<proteinExistence type="predicted"/>
<dbReference type="PANTHER" id="PTHR11615">
    <property type="entry name" value="NITRATE, FORMATE, IRON DEHYDROGENASE"/>
    <property type="match status" value="1"/>
</dbReference>